<dbReference type="EMBL" id="SJPQ01000004">
    <property type="protein sequence ID" value="TWT86548.1"/>
    <property type="molecule type" value="Genomic_DNA"/>
</dbReference>
<keyword evidence="4 6" id="KW-0812">Transmembrane</keyword>
<dbReference type="PROSITE" id="PS51846">
    <property type="entry name" value="CNNM"/>
    <property type="match status" value="1"/>
</dbReference>
<feature type="domain" description="CNNM transmembrane" evidence="8">
    <location>
        <begin position="3"/>
        <end position="207"/>
    </location>
</feature>
<evidence type="ECO:0000256" key="5">
    <source>
        <dbReference type="SAM" id="MobiDB-lite"/>
    </source>
</evidence>
<dbReference type="GO" id="GO:0005886">
    <property type="term" value="C:plasma membrane"/>
    <property type="evidence" value="ECO:0007669"/>
    <property type="project" value="TreeGrafter"/>
</dbReference>
<proteinExistence type="predicted"/>
<evidence type="ECO:0000256" key="4">
    <source>
        <dbReference type="PROSITE-ProRule" id="PRU01193"/>
    </source>
</evidence>
<comment type="caution">
    <text evidence="9">The sequence shown here is derived from an EMBL/GenBank/DDBJ whole genome shotgun (WGS) entry which is preliminary data.</text>
</comment>
<gene>
    <name evidence="9" type="primary">corC_2</name>
    <name evidence="9" type="ORF">Mal64_33740</name>
</gene>
<evidence type="ECO:0000259" key="7">
    <source>
        <dbReference type="PROSITE" id="PS51371"/>
    </source>
</evidence>
<evidence type="ECO:0000256" key="3">
    <source>
        <dbReference type="PROSITE-ProRule" id="PRU00703"/>
    </source>
</evidence>
<dbReference type="InterPro" id="IPR002550">
    <property type="entry name" value="CNNM"/>
</dbReference>
<dbReference type="Pfam" id="PF00571">
    <property type="entry name" value="CBS"/>
    <property type="match status" value="1"/>
</dbReference>
<dbReference type="Pfam" id="PF03471">
    <property type="entry name" value="CorC_HlyC"/>
    <property type="match status" value="1"/>
</dbReference>
<dbReference type="PROSITE" id="PS51257">
    <property type="entry name" value="PROKAR_LIPOPROTEIN"/>
    <property type="match status" value="1"/>
</dbReference>
<dbReference type="InterPro" id="IPR036318">
    <property type="entry name" value="FAD-bd_PCMH-like_sf"/>
</dbReference>
<dbReference type="PANTHER" id="PTHR22777:SF17">
    <property type="entry name" value="UPF0053 PROTEIN SLL0260"/>
    <property type="match status" value="1"/>
</dbReference>
<dbReference type="InterPro" id="IPR000644">
    <property type="entry name" value="CBS_dom"/>
</dbReference>
<keyword evidence="2 3" id="KW-0129">CBS domain</keyword>
<feature type="region of interest" description="Disordered" evidence="5">
    <location>
        <begin position="429"/>
        <end position="448"/>
    </location>
</feature>
<keyword evidence="4 6" id="KW-1133">Transmembrane helix</keyword>
<dbReference type="Pfam" id="PF01595">
    <property type="entry name" value="CNNM"/>
    <property type="match status" value="1"/>
</dbReference>
<dbReference type="InterPro" id="IPR016169">
    <property type="entry name" value="FAD-bd_PCMH_sub2"/>
</dbReference>
<organism evidence="9 10">
    <name type="scientific">Pseudobythopirellula maris</name>
    <dbReference type="NCBI Taxonomy" id="2527991"/>
    <lineage>
        <taxon>Bacteria</taxon>
        <taxon>Pseudomonadati</taxon>
        <taxon>Planctomycetota</taxon>
        <taxon>Planctomycetia</taxon>
        <taxon>Pirellulales</taxon>
        <taxon>Lacipirellulaceae</taxon>
        <taxon>Pseudobythopirellula</taxon>
    </lineage>
</organism>
<sequence>MEPLLKSLPELLAMAVLMALSGFFSCSEAAMFSLSRESRAAMGTGRVPERAAMRLLADPERLLTSILLWNLVINIAFFALASVLTLRLERAGESVLSKGVALASLLLIIIFSEMLPKNVGILWPRGLAAAVSLPLGAATKLVDPLLPALRATNNFAERLLIPRLEPEPYLELADLERAVALGSDANDPHLDDDQEQSARGEALEELEREVLHRVVALAGTRVDEVMRPRKRYAMFRPPVSLVDLEGEAPPSGYVLITEPDSDEIVAALPTTRLALLPAEHLERYAESVATIPWCATCSSALSELQETGCRVAAVINEYGDTIGVVTREDLLDAIFSDPETHASDWHWIRPVGVKGVDGDDETACEAAGGTPLRRLAKRFGVEFPESKSVTVAGLLHELLEHAPQEGDRLVWGGLVWVVVSTTEGHDGSGDTVARIAPASPADFHGGGA</sequence>
<evidence type="ECO:0000256" key="2">
    <source>
        <dbReference type="ARBA" id="ARBA00023122"/>
    </source>
</evidence>
<dbReference type="Gene3D" id="3.30.465.10">
    <property type="match status" value="1"/>
</dbReference>
<dbReference type="Gene3D" id="3.10.580.10">
    <property type="entry name" value="CBS-domain"/>
    <property type="match status" value="1"/>
</dbReference>
<dbReference type="RefSeq" id="WP_146402391.1">
    <property type="nucleotide sequence ID" value="NZ_SJPQ01000004.1"/>
</dbReference>
<dbReference type="InterPro" id="IPR046342">
    <property type="entry name" value="CBS_dom_sf"/>
</dbReference>
<feature type="transmembrane region" description="Helical" evidence="6">
    <location>
        <begin position="95"/>
        <end position="115"/>
    </location>
</feature>
<dbReference type="AlphaFoldDB" id="A0A5C5ZHB6"/>
<evidence type="ECO:0000256" key="1">
    <source>
        <dbReference type="ARBA" id="ARBA00022737"/>
    </source>
</evidence>
<reference evidence="9 10" key="1">
    <citation type="submission" date="2019-02" db="EMBL/GenBank/DDBJ databases">
        <title>Deep-cultivation of Planctomycetes and their phenomic and genomic characterization uncovers novel biology.</title>
        <authorList>
            <person name="Wiegand S."/>
            <person name="Jogler M."/>
            <person name="Boedeker C."/>
            <person name="Pinto D."/>
            <person name="Vollmers J."/>
            <person name="Rivas-Marin E."/>
            <person name="Kohn T."/>
            <person name="Peeters S.H."/>
            <person name="Heuer A."/>
            <person name="Rast P."/>
            <person name="Oberbeckmann S."/>
            <person name="Bunk B."/>
            <person name="Jeske O."/>
            <person name="Meyerdierks A."/>
            <person name="Storesund J.E."/>
            <person name="Kallscheuer N."/>
            <person name="Luecker S."/>
            <person name="Lage O.M."/>
            <person name="Pohl T."/>
            <person name="Merkel B.J."/>
            <person name="Hornburger P."/>
            <person name="Mueller R.-W."/>
            <person name="Bruemmer F."/>
            <person name="Labrenz M."/>
            <person name="Spormann A.M."/>
            <person name="Op Den Camp H."/>
            <person name="Overmann J."/>
            <person name="Amann R."/>
            <person name="Jetten M.S.M."/>
            <person name="Mascher T."/>
            <person name="Medema M.H."/>
            <person name="Devos D.P."/>
            <person name="Kaster A.-K."/>
            <person name="Ovreas L."/>
            <person name="Rohde M."/>
            <person name="Galperin M.Y."/>
            <person name="Jogler C."/>
        </authorList>
    </citation>
    <scope>NUCLEOTIDE SEQUENCE [LARGE SCALE GENOMIC DNA]</scope>
    <source>
        <strain evidence="9 10">Mal64</strain>
    </source>
</reference>
<keyword evidence="1" id="KW-0677">Repeat</keyword>
<feature type="transmembrane region" description="Helical" evidence="6">
    <location>
        <begin position="62"/>
        <end position="83"/>
    </location>
</feature>
<evidence type="ECO:0000256" key="6">
    <source>
        <dbReference type="SAM" id="Phobius"/>
    </source>
</evidence>
<dbReference type="SMART" id="SM01091">
    <property type="entry name" value="CorC_HlyC"/>
    <property type="match status" value="1"/>
</dbReference>
<keyword evidence="4 6" id="KW-0472">Membrane</keyword>
<keyword evidence="10" id="KW-1185">Reference proteome</keyword>
<name>A0A5C5ZHB6_9BACT</name>
<feature type="transmembrane region" description="Helical" evidence="6">
    <location>
        <begin position="12"/>
        <end position="34"/>
    </location>
</feature>
<evidence type="ECO:0000313" key="10">
    <source>
        <dbReference type="Proteomes" id="UP000315440"/>
    </source>
</evidence>
<dbReference type="SUPFAM" id="SSF56176">
    <property type="entry name" value="FAD-binding/transporter-associated domain-like"/>
    <property type="match status" value="1"/>
</dbReference>
<feature type="domain" description="CBS" evidence="7">
    <location>
        <begin position="284"/>
        <end position="343"/>
    </location>
</feature>
<evidence type="ECO:0000259" key="8">
    <source>
        <dbReference type="PROSITE" id="PS51846"/>
    </source>
</evidence>
<dbReference type="PROSITE" id="PS51371">
    <property type="entry name" value="CBS"/>
    <property type="match status" value="1"/>
</dbReference>
<dbReference type="InterPro" id="IPR005170">
    <property type="entry name" value="Transptr-assoc_dom"/>
</dbReference>
<protein>
    <submittedName>
        <fullName evidence="9">Magnesium and cobalt efflux protein CorC</fullName>
    </submittedName>
</protein>
<dbReference type="SUPFAM" id="SSF54631">
    <property type="entry name" value="CBS-domain pair"/>
    <property type="match status" value="1"/>
</dbReference>
<dbReference type="PANTHER" id="PTHR22777">
    <property type="entry name" value="HEMOLYSIN-RELATED"/>
    <property type="match status" value="1"/>
</dbReference>
<dbReference type="GO" id="GO:0050660">
    <property type="term" value="F:flavin adenine dinucleotide binding"/>
    <property type="evidence" value="ECO:0007669"/>
    <property type="project" value="InterPro"/>
</dbReference>
<accession>A0A5C5ZHB6</accession>
<dbReference type="Proteomes" id="UP000315440">
    <property type="component" value="Unassembled WGS sequence"/>
</dbReference>
<dbReference type="OrthoDB" id="235333at2"/>
<evidence type="ECO:0000313" key="9">
    <source>
        <dbReference type="EMBL" id="TWT86548.1"/>
    </source>
</evidence>